<protein>
    <submittedName>
        <fullName evidence="1">Uncharacterized protein</fullName>
    </submittedName>
</protein>
<organism evidence="1 2">
    <name type="scientific">Amborella trichopoda</name>
    <dbReference type="NCBI Taxonomy" id="13333"/>
    <lineage>
        <taxon>Eukaryota</taxon>
        <taxon>Viridiplantae</taxon>
        <taxon>Streptophyta</taxon>
        <taxon>Embryophyta</taxon>
        <taxon>Tracheophyta</taxon>
        <taxon>Spermatophyta</taxon>
        <taxon>Magnoliopsida</taxon>
        <taxon>Amborellales</taxon>
        <taxon>Amborellaceae</taxon>
        <taxon>Amborella</taxon>
    </lineage>
</organism>
<evidence type="ECO:0000313" key="2">
    <source>
        <dbReference type="Proteomes" id="UP000017836"/>
    </source>
</evidence>
<sequence>MVFKSSPKTPDCVFVEVVAEVPSEPSSAGKALGDVHSPKPLVNQLIVNFPELLDCDSSPSTGCVILRLLAHDDITDADNFDGFSFALLSSLDAEACVYQE</sequence>
<gene>
    <name evidence="1" type="ORF">AMTR_s00137p00054140</name>
</gene>
<reference evidence="2" key="1">
    <citation type="journal article" date="2013" name="Science">
        <title>The Amborella genome and the evolution of flowering plants.</title>
        <authorList>
            <consortium name="Amborella Genome Project"/>
        </authorList>
    </citation>
    <scope>NUCLEOTIDE SEQUENCE [LARGE SCALE GENOMIC DNA]</scope>
</reference>
<dbReference type="Proteomes" id="UP000017836">
    <property type="component" value="Unassembled WGS sequence"/>
</dbReference>
<dbReference type="EMBL" id="KI397541">
    <property type="protein sequence ID" value="ERM93911.1"/>
    <property type="molecule type" value="Genomic_DNA"/>
</dbReference>
<keyword evidence="2" id="KW-1185">Reference proteome</keyword>
<name>W1NEQ3_AMBTC</name>
<accession>W1NEQ3</accession>
<dbReference type="HOGENOM" id="CLU_2309875_0_0_1"/>
<dbReference type="AlphaFoldDB" id="W1NEQ3"/>
<evidence type="ECO:0000313" key="1">
    <source>
        <dbReference type="EMBL" id="ERM93911.1"/>
    </source>
</evidence>
<dbReference type="Gramene" id="ERM93911">
    <property type="protein sequence ID" value="ERM93911"/>
    <property type="gene ID" value="AMTR_s00137p00054140"/>
</dbReference>
<proteinExistence type="predicted"/>